<dbReference type="Pfam" id="PF00254">
    <property type="entry name" value="FKBP_C"/>
    <property type="match status" value="1"/>
</dbReference>
<gene>
    <name evidence="4" type="ORF">CBR_g48120</name>
</gene>
<feature type="region of interest" description="Disordered" evidence="2">
    <location>
        <begin position="207"/>
        <end position="244"/>
    </location>
</feature>
<dbReference type="InterPro" id="IPR001179">
    <property type="entry name" value="PPIase_FKBP_dom"/>
</dbReference>
<dbReference type="AlphaFoldDB" id="A0A388M1Y7"/>
<dbReference type="EMBL" id="BFEA01000683">
    <property type="protein sequence ID" value="GBG88590.1"/>
    <property type="molecule type" value="Genomic_DNA"/>
</dbReference>
<dbReference type="SUPFAM" id="SSF54534">
    <property type="entry name" value="FKBP-like"/>
    <property type="match status" value="1"/>
</dbReference>
<keyword evidence="1" id="KW-0697">Rotamase</keyword>
<name>A0A388M1Y7_CHABU</name>
<dbReference type="InterPro" id="IPR044239">
    <property type="entry name" value="FKBP20-2-like"/>
</dbReference>
<accession>A0A388M1Y7</accession>
<comment type="catalytic activity">
    <reaction evidence="1">
        <text>[protein]-peptidylproline (omega=180) = [protein]-peptidylproline (omega=0)</text>
        <dbReference type="Rhea" id="RHEA:16237"/>
        <dbReference type="Rhea" id="RHEA-COMP:10747"/>
        <dbReference type="Rhea" id="RHEA-COMP:10748"/>
        <dbReference type="ChEBI" id="CHEBI:83833"/>
        <dbReference type="ChEBI" id="CHEBI:83834"/>
        <dbReference type="EC" id="5.2.1.8"/>
    </reaction>
</comment>
<evidence type="ECO:0000313" key="5">
    <source>
        <dbReference type="Proteomes" id="UP000265515"/>
    </source>
</evidence>
<keyword evidence="1" id="KW-0413">Isomerase</keyword>
<dbReference type="EC" id="5.2.1.8" evidence="1"/>
<dbReference type="PANTHER" id="PTHR47414:SF1">
    <property type="entry name" value="PEPTIDYL-PROLYL CIS-TRANS ISOMERASE FKBP20-2, CHLOROPLASTIC"/>
    <property type="match status" value="1"/>
</dbReference>
<dbReference type="Gramene" id="GBG88590">
    <property type="protein sequence ID" value="GBG88590"/>
    <property type="gene ID" value="CBR_g48120"/>
</dbReference>
<organism evidence="4 5">
    <name type="scientific">Chara braunii</name>
    <name type="common">Braun's stonewort</name>
    <dbReference type="NCBI Taxonomy" id="69332"/>
    <lineage>
        <taxon>Eukaryota</taxon>
        <taxon>Viridiplantae</taxon>
        <taxon>Streptophyta</taxon>
        <taxon>Charophyceae</taxon>
        <taxon>Charales</taxon>
        <taxon>Characeae</taxon>
        <taxon>Chara</taxon>
    </lineage>
</organism>
<evidence type="ECO:0000313" key="4">
    <source>
        <dbReference type="EMBL" id="GBG88590.1"/>
    </source>
</evidence>
<dbReference type="Proteomes" id="UP000265515">
    <property type="component" value="Unassembled WGS sequence"/>
</dbReference>
<evidence type="ECO:0000256" key="2">
    <source>
        <dbReference type="SAM" id="MobiDB-lite"/>
    </source>
</evidence>
<dbReference type="OrthoDB" id="1902587at2759"/>
<dbReference type="Gene3D" id="3.10.50.40">
    <property type="match status" value="1"/>
</dbReference>
<evidence type="ECO:0000259" key="3">
    <source>
        <dbReference type="PROSITE" id="PS50059"/>
    </source>
</evidence>
<keyword evidence="5" id="KW-1185">Reference proteome</keyword>
<comment type="caution">
    <text evidence="4">The sequence shown here is derived from an EMBL/GenBank/DDBJ whole genome shotgun (WGS) entry which is preliminary data.</text>
</comment>
<dbReference type="PROSITE" id="PS50059">
    <property type="entry name" value="FKBP_PPIASE"/>
    <property type="match status" value="1"/>
</dbReference>
<dbReference type="InterPro" id="IPR046357">
    <property type="entry name" value="PPIase_dom_sf"/>
</dbReference>
<protein>
    <recommendedName>
        <fullName evidence="1">peptidylprolyl isomerase</fullName>
        <ecNumber evidence="1">5.2.1.8</ecNumber>
    </recommendedName>
</protein>
<dbReference type="STRING" id="69332.A0A388M1Y7"/>
<sequence>MAMAASPAALGASSGVVAAARETRRVINERGEKSRSVPVAKMGSEGWARQAGDASGRGFSARRGSDFCICHRKCMKSTGGVLGAAGSKWNVDRSDHGDKSRTGAKKNSATVICNSLSPPPLPLVEEISDITDTASRTATNTCKPAGSGIVNSEPREVAAATAAHGGRRSVILASSFGVFTALLLGQQVPQSHDEQNEGWEKAWRQTHLPSASAATTSSSMTAATTTATTSSTSSSSSPSSRAGKELLYDEQKLLSQNRRMQDVNGAPADFPGFIREGFKVQVITNDDYVTTNEGLIFKDYEAGQVNQPPPMDGQQVVFHYTAYNELGKRVDTSYRQGKPTEVRMGNNVMIPGFELGLKTMHVGGRRRLVVPPELGPPVGPGTFFSAKQFEVFDVELLAVNDCKRQQIGFVSTVVSEEVVKSGTAAETTVVVGTAAEATSVAGTAAEATSVVETAGVKPGVETAAIETAAVETTTVAAVETAAVETTAVEAAAVGTATVGTPLAANEQAVTGRAAEAISVAETVGVKLGVETTAVETAAVETTAVEAAAVGTATVGIALAADEQAVTGRARCGDKKESG</sequence>
<reference evidence="4 5" key="1">
    <citation type="journal article" date="2018" name="Cell">
        <title>The Chara Genome: Secondary Complexity and Implications for Plant Terrestrialization.</title>
        <authorList>
            <person name="Nishiyama T."/>
            <person name="Sakayama H."/>
            <person name="Vries J.D."/>
            <person name="Buschmann H."/>
            <person name="Saint-Marcoux D."/>
            <person name="Ullrich K.K."/>
            <person name="Haas F.B."/>
            <person name="Vanderstraeten L."/>
            <person name="Becker D."/>
            <person name="Lang D."/>
            <person name="Vosolsobe S."/>
            <person name="Rombauts S."/>
            <person name="Wilhelmsson P.K.I."/>
            <person name="Janitza P."/>
            <person name="Kern R."/>
            <person name="Heyl A."/>
            <person name="Rumpler F."/>
            <person name="Villalobos L.I.A.C."/>
            <person name="Clay J.M."/>
            <person name="Skokan R."/>
            <person name="Toyoda A."/>
            <person name="Suzuki Y."/>
            <person name="Kagoshima H."/>
            <person name="Schijlen E."/>
            <person name="Tajeshwar N."/>
            <person name="Catarino B."/>
            <person name="Hetherington A.J."/>
            <person name="Saltykova A."/>
            <person name="Bonnot C."/>
            <person name="Breuninger H."/>
            <person name="Symeonidi A."/>
            <person name="Radhakrishnan G.V."/>
            <person name="Van Nieuwerburgh F."/>
            <person name="Deforce D."/>
            <person name="Chang C."/>
            <person name="Karol K.G."/>
            <person name="Hedrich R."/>
            <person name="Ulvskov P."/>
            <person name="Glockner G."/>
            <person name="Delwiche C.F."/>
            <person name="Petrasek J."/>
            <person name="Van de Peer Y."/>
            <person name="Friml J."/>
            <person name="Beilby M."/>
            <person name="Dolan L."/>
            <person name="Kohara Y."/>
            <person name="Sugano S."/>
            <person name="Fujiyama A."/>
            <person name="Delaux P.-M."/>
            <person name="Quint M."/>
            <person name="TheiBen G."/>
            <person name="Hagemann M."/>
            <person name="Harholt J."/>
            <person name="Dunand C."/>
            <person name="Zachgo S."/>
            <person name="Langdale J."/>
            <person name="Maumus F."/>
            <person name="Straeten D.V.D."/>
            <person name="Gould S.B."/>
            <person name="Rensing S.A."/>
        </authorList>
    </citation>
    <scope>NUCLEOTIDE SEQUENCE [LARGE SCALE GENOMIC DNA]</scope>
    <source>
        <strain evidence="4 5">S276</strain>
    </source>
</reference>
<dbReference type="GO" id="GO:0003755">
    <property type="term" value="F:peptidyl-prolyl cis-trans isomerase activity"/>
    <property type="evidence" value="ECO:0007669"/>
    <property type="project" value="UniProtKB-KW"/>
</dbReference>
<dbReference type="PANTHER" id="PTHR47414">
    <property type="entry name" value="PEPTIDYL-PROLYL CIS-TRANS ISOMERASE FKBP20-2, CHLOROPLASTIC"/>
    <property type="match status" value="1"/>
</dbReference>
<proteinExistence type="predicted"/>
<evidence type="ECO:0000256" key="1">
    <source>
        <dbReference type="PROSITE-ProRule" id="PRU00277"/>
    </source>
</evidence>
<feature type="compositionally biased region" description="Low complexity" evidence="2">
    <location>
        <begin position="210"/>
        <end position="240"/>
    </location>
</feature>
<feature type="domain" description="PPIase FKBP-type" evidence="3">
    <location>
        <begin position="313"/>
        <end position="400"/>
    </location>
</feature>